<dbReference type="SUPFAM" id="SSF47413">
    <property type="entry name" value="lambda repressor-like DNA-binding domains"/>
    <property type="match status" value="1"/>
</dbReference>
<dbReference type="GO" id="GO:0003700">
    <property type="term" value="F:DNA-binding transcription factor activity"/>
    <property type="evidence" value="ECO:0007669"/>
    <property type="project" value="TreeGrafter"/>
</dbReference>
<dbReference type="RefSeq" id="WP_144258125.1">
    <property type="nucleotide sequence ID" value="NZ_CP041636.1"/>
</dbReference>
<evidence type="ECO:0000313" key="6">
    <source>
        <dbReference type="Proteomes" id="UP000317496"/>
    </source>
</evidence>
<name>A0A516H5R1_9PROT</name>
<dbReference type="Gene3D" id="3.40.50.2300">
    <property type="match status" value="2"/>
</dbReference>
<dbReference type="KEGG" id="fer:FNB15_18445"/>
<dbReference type="OrthoDB" id="7170131at2"/>
<dbReference type="CDD" id="cd01575">
    <property type="entry name" value="PBP1_GntR"/>
    <property type="match status" value="1"/>
</dbReference>
<accession>A0A516H5R1</accession>
<reference evidence="5 6" key="1">
    <citation type="submission" date="2019-07" db="EMBL/GenBank/DDBJ databases">
        <title>Genome sequencing for Ferrovibrio sp. K5.</title>
        <authorList>
            <person name="Park S.-J."/>
        </authorList>
    </citation>
    <scope>NUCLEOTIDE SEQUENCE [LARGE SCALE GENOMIC DNA]</scope>
    <source>
        <strain evidence="5 6">K5</strain>
    </source>
</reference>
<dbReference type="Proteomes" id="UP000317496">
    <property type="component" value="Chromosome"/>
</dbReference>
<evidence type="ECO:0000256" key="1">
    <source>
        <dbReference type="ARBA" id="ARBA00023015"/>
    </source>
</evidence>
<keyword evidence="2" id="KW-0238">DNA-binding</keyword>
<evidence type="ECO:0000259" key="4">
    <source>
        <dbReference type="PROSITE" id="PS50932"/>
    </source>
</evidence>
<dbReference type="InterPro" id="IPR000843">
    <property type="entry name" value="HTH_LacI"/>
</dbReference>
<evidence type="ECO:0000256" key="2">
    <source>
        <dbReference type="ARBA" id="ARBA00023125"/>
    </source>
</evidence>
<dbReference type="EMBL" id="CP041636">
    <property type="protein sequence ID" value="QDO99129.1"/>
    <property type="molecule type" value="Genomic_DNA"/>
</dbReference>
<keyword evidence="1" id="KW-0805">Transcription regulation</keyword>
<dbReference type="PANTHER" id="PTHR30146:SF33">
    <property type="entry name" value="TRANSCRIPTIONAL REGULATOR"/>
    <property type="match status" value="1"/>
</dbReference>
<evidence type="ECO:0000256" key="3">
    <source>
        <dbReference type="ARBA" id="ARBA00023163"/>
    </source>
</evidence>
<dbReference type="InterPro" id="IPR010982">
    <property type="entry name" value="Lambda_DNA-bd_dom_sf"/>
</dbReference>
<sequence length="323" mass="34291">MADIAVEVGVTKITVSRALNTPDQLSPATLEKVLAAIKRSGYTPNLLAGSLSSNRSKLIVALVPSISGAMFTATMQNVAEHLQQHGYQLLIGQAGYDDAREDALLEAVIGRRPDGIILTGIVHSTQARQKLRAARIPVVETWDLTQKPIDMLVGFSHPAIGKAAAEYLWQRGCRRPAIISPDDRRARLRAEAFTTFYAARKIAVPIVEAPAPTPMGDGRSGLAALLHDHAHIDGVFCGSDNLALGAVVEAKARGIAVPQQLKVIGYGDQSYGKDADPPLTSVRIDGAAIGRIAAEMLMARAAGQTPKKKVVDVGFAIVERASA</sequence>
<protein>
    <submittedName>
        <fullName evidence="5">Substrate-binding domain-containing protein</fullName>
    </submittedName>
</protein>
<gene>
    <name evidence="5" type="ORF">FNB15_18445</name>
</gene>
<proteinExistence type="predicted"/>
<dbReference type="Gene3D" id="1.10.260.40">
    <property type="entry name" value="lambda repressor-like DNA-binding domains"/>
    <property type="match status" value="1"/>
</dbReference>
<dbReference type="Pfam" id="PF00356">
    <property type="entry name" value="LacI"/>
    <property type="match status" value="1"/>
</dbReference>
<dbReference type="GO" id="GO:0000976">
    <property type="term" value="F:transcription cis-regulatory region binding"/>
    <property type="evidence" value="ECO:0007669"/>
    <property type="project" value="TreeGrafter"/>
</dbReference>
<dbReference type="SUPFAM" id="SSF53822">
    <property type="entry name" value="Periplasmic binding protein-like I"/>
    <property type="match status" value="1"/>
</dbReference>
<dbReference type="InterPro" id="IPR046335">
    <property type="entry name" value="LacI/GalR-like_sensor"/>
</dbReference>
<dbReference type="InterPro" id="IPR028082">
    <property type="entry name" value="Peripla_BP_I"/>
</dbReference>
<dbReference type="PROSITE" id="PS50932">
    <property type="entry name" value="HTH_LACI_2"/>
    <property type="match status" value="1"/>
</dbReference>
<evidence type="ECO:0000313" key="5">
    <source>
        <dbReference type="EMBL" id="QDO99129.1"/>
    </source>
</evidence>
<organism evidence="5 6">
    <name type="scientific">Ferrovibrio terrae</name>
    <dbReference type="NCBI Taxonomy" id="2594003"/>
    <lineage>
        <taxon>Bacteria</taxon>
        <taxon>Pseudomonadati</taxon>
        <taxon>Pseudomonadota</taxon>
        <taxon>Alphaproteobacteria</taxon>
        <taxon>Rhodospirillales</taxon>
        <taxon>Rhodospirillaceae</taxon>
        <taxon>Ferrovibrio</taxon>
    </lineage>
</organism>
<keyword evidence="6" id="KW-1185">Reference proteome</keyword>
<dbReference type="SMART" id="SM00354">
    <property type="entry name" value="HTH_LACI"/>
    <property type="match status" value="1"/>
</dbReference>
<dbReference type="CDD" id="cd01392">
    <property type="entry name" value="HTH_LacI"/>
    <property type="match status" value="1"/>
</dbReference>
<feature type="domain" description="HTH lacI-type" evidence="4">
    <location>
        <begin position="1"/>
        <end position="53"/>
    </location>
</feature>
<dbReference type="AlphaFoldDB" id="A0A516H5R1"/>
<dbReference type="Pfam" id="PF13377">
    <property type="entry name" value="Peripla_BP_3"/>
    <property type="match status" value="1"/>
</dbReference>
<keyword evidence="3" id="KW-0804">Transcription</keyword>
<dbReference type="PANTHER" id="PTHR30146">
    <property type="entry name" value="LACI-RELATED TRANSCRIPTIONAL REPRESSOR"/>
    <property type="match status" value="1"/>
</dbReference>